<evidence type="ECO:0000256" key="10">
    <source>
        <dbReference type="PIRSR" id="PIRSR601088-3"/>
    </source>
</evidence>
<keyword evidence="6" id="KW-0119">Carbohydrate metabolism</keyword>
<feature type="site" description="Increases basicity of active site Tyr" evidence="11">
    <location>
        <position position="112"/>
    </location>
</feature>
<comment type="cofactor">
    <cofactor evidence="12">
        <name>NAD(+)</name>
        <dbReference type="ChEBI" id="CHEBI:57540"/>
    </cofactor>
    <text evidence="12">Binds 1 NAD(+) per subunit.</text>
</comment>
<evidence type="ECO:0000256" key="4">
    <source>
        <dbReference type="ARBA" id="ARBA00023027"/>
    </source>
</evidence>
<keyword evidence="10" id="KW-0408">Iron</keyword>
<gene>
    <name evidence="14" type="ORF">BSA145_02175</name>
</gene>
<evidence type="ECO:0000259" key="13">
    <source>
        <dbReference type="Pfam" id="PF11975"/>
    </source>
</evidence>
<keyword evidence="7 12" id="KW-0326">Glycosidase</keyword>
<dbReference type="FunFam" id="3.40.50.720:FF:000163">
    <property type="entry name" value="6-phospho-beta-glucosidase"/>
    <property type="match status" value="1"/>
</dbReference>
<evidence type="ECO:0000256" key="8">
    <source>
        <dbReference type="ARBA" id="ARBA00066487"/>
    </source>
</evidence>
<evidence type="ECO:0000256" key="9">
    <source>
        <dbReference type="PIRSR" id="PIRSR601088-2"/>
    </source>
</evidence>
<dbReference type="PANTHER" id="PTHR32092:SF5">
    <property type="entry name" value="6-PHOSPHO-BETA-GLUCOSIDASE"/>
    <property type="match status" value="1"/>
</dbReference>
<dbReference type="GO" id="GO:0016616">
    <property type="term" value="F:oxidoreductase activity, acting on the CH-OH group of donors, NAD or NADP as acceptor"/>
    <property type="evidence" value="ECO:0007669"/>
    <property type="project" value="InterPro"/>
</dbReference>
<dbReference type="PANTHER" id="PTHR32092">
    <property type="entry name" value="6-PHOSPHO-BETA-GLUCOSIDASE-RELATED"/>
    <property type="match status" value="1"/>
</dbReference>
<dbReference type="SUPFAM" id="SSF56327">
    <property type="entry name" value="LDH C-terminal domain-like"/>
    <property type="match status" value="1"/>
</dbReference>
<sequence length="442" mass="49005">MKEGIKIVTIGGGSSYTPELVEGFIKRYQELPVKELWLVDIKAGQEKLNIVGALAKRMVEKAGLPIEVHLTLDRREALKDADFVTTQFRVGLLEARAKDERIPLKYGVIGQETNGPGGLFKGLRTIPVILDIVKDMEELCPDAWLVNFTNPAGMVTEAVLRYTNLKKVVGLCNVPIGIKMGIAKALDVDVERIEVQFAGLNHMVYGLDVYLDGVSIMDQVLDELGNPNSQWSMKNIEAKNWEPSFVKGLGVIPCPYHRYYYKTKDMLEEEQKVAQEKGTRAEVVQQVEQELFELYKDPDLSIKPPQLEKRGGAYYSDAACNLISSIYNDKHDIQPVNTVNRGAISSIPAESAVEVNCIITKDGPKPIAIGDLPVAVRGLVQQIKSFERVAAEAAVTGDYETALVAMTINPLVPSDDIAKQILDEMLEAHREHLPQFFKSVNA</sequence>
<evidence type="ECO:0000256" key="2">
    <source>
        <dbReference type="ARBA" id="ARBA00022723"/>
    </source>
</evidence>
<dbReference type="GO" id="GO:0005975">
    <property type="term" value="P:carbohydrate metabolic process"/>
    <property type="evidence" value="ECO:0007669"/>
    <property type="project" value="InterPro"/>
</dbReference>
<dbReference type="Gene3D" id="3.90.110.10">
    <property type="entry name" value="Lactate dehydrogenase/glycoside hydrolase, family 4, C-terminal"/>
    <property type="match status" value="1"/>
</dbReference>
<feature type="binding site" evidence="9">
    <location>
        <position position="150"/>
    </location>
    <ligand>
        <name>substrate</name>
    </ligand>
</feature>
<dbReference type="GO" id="GO:0046872">
    <property type="term" value="F:metal ion binding"/>
    <property type="evidence" value="ECO:0007669"/>
    <property type="project" value="UniProtKB-KW"/>
</dbReference>
<proteinExistence type="inferred from homology"/>
<keyword evidence="10" id="KW-0170">Cobalt</keyword>
<feature type="binding site" evidence="9">
    <location>
        <position position="96"/>
    </location>
    <ligand>
        <name>substrate</name>
    </ligand>
</feature>
<reference evidence="14 15" key="1">
    <citation type="submission" date="2016-05" db="EMBL/GenBank/DDBJ databases">
        <title>Complete Genome and Methylome Analysis of Psychrotrophic Bacterial Isolates from Antarctic Lake Untersee.</title>
        <authorList>
            <person name="Fomenkov A."/>
            <person name="Akimov V.N."/>
            <person name="Vasilyeva L.V."/>
            <person name="Andersen D."/>
            <person name="Vincze T."/>
            <person name="Roberts R.J."/>
        </authorList>
    </citation>
    <scope>NUCLEOTIDE SEQUENCE [LARGE SCALE GENOMIC DNA]</scope>
    <source>
        <strain evidence="14 15">U14-5</strain>
    </source>
</reference>
<dbReference type="FunFam" id="3.90.110.10:FF:000008">
    <property type="entry name" value="6-phospho-beta-glucosidase"/>
    <property type="match status" value="1"/>
</dbReference>
<dbReference type="SUPFAM" id="SSF51735">
    <property type="entry name" value="NAD(P)-binding Rossmann-fold domains"/>
    <property type="match status" value="1"/>
</dbReference>
<feature type="binding site" evidence="10">
    <location>
        <position position="172"/>
    </location>
    <ligand>
        <name>Mn(2+)</name>
        <dbReference type="ChEBI" id="CHEBI:29035"/>
    </ligand>
</feature>
<evidence type="ECO:0000256" key="12">
    <source>
        <dbReference type="RuleBase" id="RU361152"/>
    </source>
</evidence>
<keyword evidence="3 12" id="KW-0378">Hydrolase</keyword>
<dbReference type="Pfam" id="PF11975">
    <property type="entry name" value="Glyco_hydro_4C"/>
    <property type="match status" value="1"/>
</dbReference>
<dbReference type="RefSeq" id="WP_075621494.1">
    <property type="nucleotide sequence ID" value="NZ_CP015607.1"/>
</dbReference>
<dbReference type="PRINTS" id="PR00732">
    <property type="entry name" value="GLHYDRLASE4"/>
</dbReference>
<accession>A0A1L6ZEA0</accession>
<dbReference type="InterPro" id="IPR001088">
    <property type="entry name" value="Glyco_hydro_4"/>
</dbReference>
<evidence type="ECO:0000256" key="3">
    <source>
        <dbReference type="ARBA" id="ARBA00022801"/>
    </source>
</evidence>
<dbReference type="EMBL" id="CP015607">
    <property type="protein sequence ID" value="APT44838.1"/>
    <property type="molecule type" value="Genomic_DNA"/>
</dbReference>
<dbReference type="EC" id="3.2.1.86" evidence="8"/>
<dbReference type="CDD" id="cd05296">
    <property type="entry name" value="GH4_P_beta_glucosidase"/>
    <property type="match status" value="1"/>
</dbReference>
<keyword evidence="10" id="KW-0533">Nickel</keyword>
<dbReference type="Proteomes" id="UP000185426">
    <property type="component" value="Chromosome"/>
</dbReference>
<feature type="domain" description="Glycosyl hydrolase family 4 C-terminal" evidence="13">
    <location>
        <begin position="197"/>
        <end position="412"/>
    </location>
</feature>
<dbReference type="InterPro" id="IPR036291">
    <property type="entry name" value="NAD(P)-bd_dom_sf"/>
</dbReference>
<evidence type="ECO:0000313" key="14">
    <source>
        <dbReference type="EMBL" id="APT44838.1"/>
    </source>
</evidence>
<name>A0A1L6ZEA0_BACIA</name>
<keyword evidence="2 10" id="KW-0479">Metal-binding</keyword>
<keyword evidence="4 12" id="KW-0520">NAD</keyword>
<organism evidence="14 15">
    <name type="scientific">Bacillus safensis</name>
    <dbReference type="NCBI Taxonomy" id="561879"/>
    <lineage>
        <taxon>Bacteria</taxon>
        <taxon>Bacillati</taxon>
        <taxon>Bacillota</taxon>
        <taxon>Bacilli</taxon>
        <taxon>Bacillales</taxon>
        <taxon>Bacillaceae</taxon>
        <taxon>Bacillus</taxon>
    </lineage>
</organism>
<evidence type="ECO:0000256" key="5">
    <source>
        <dbReference type="ARBA" id="ARBA00023211"/>
    </source>
</evidence>
<dbReference type="PROSITE" id="PS01324">
    <property type="entry name" value="GLYCOSYL_HYDROL_F4"/>
    <property type="match status" value="1"/>
</dbReference>
<dbReference type="InterPro" id="IPR019802">
    <property type="entry name" value="GlycHydrolase_4_CS"/>
</dbReference>
<protein>
    <recommendedName>
        <fullName evidence="8">6-phospho-beta-glucosidase</fullName>
        <ecNumber evidence="8">3.2.1.86</ecNumber>
    </recommendedName>
</protein>
<evidence type="ECO:0000256" key="7">
    <source>
        <dbReference type="ARBA" id="ARBA00023295"/>
    </source>
</evidence>
<dbReference type="InterPro" id="IPR015955">
    <property type="entry name" value="Lactate_DH/Glyco_Ohase_4_C"/>
</dbReference>
<dbReference type="Gene3D" id="3.40.50.720">
    <property type="entry name" value="NAD(P)-binding Rossmann-like Domain"/>
    <property type="match status" value="1"/>
</dbReference>
<dbReference type="Pfam" id="PF02056">
    <property type="entry name" value="Glyco_hydro_4"/>
    <property type="match status" value="1"/>
</dbReference>
<evidence type="ECO:0000256" key="1">
    <source>
        <dbReference type="ARBA" id="ARBA00010141"/>
    </source>
</evidence>
<keyword evidence="5 10" id="KW-0464">Manganese</keyword>
<feature type="binding site" evidence="10">
    <location>
        <position position="202"/>
    </location>
    <ligand>
        <name>Mn(2+)</name>
        <dbReference type="ChEBI" id="CHEBI:29035"/>
    </ligand>
</feature>
<dbReference type="InterPro" id="IPR022616">
    <property type="entry name" value="Glyco_hydro_4_C"/>
</dbReference>
<evidence type="ECO:0000256" key="6">
    <source>
        <dbReference type="ARBA" id="ARBA00023277"/>
    </source>
</evidence>
<evidence type="ECO:0000313" key="15">
    <source>
        <dbReference type="Proteomes" id="UP000185426"/>
    </source>
</evidence>
<dbReference type="AlphaFoldDB" id="A0A1L6ZEA0"/>
<dbReference type="GO" id="GO:0008706">
    <property type="term" value="F:6-phospho-beta-glucosidase activity"/>
    <property type="evidence" value="ECO:0007669"/>
    <property type="project" value="UniProtKB-EC"/>
</dbReference>
<evidence type="ECO:0000256" key="11">
    <source>
        <dbReference type="PIRSR" id="PIRSR601088-4"/>
    </source>
</evidence>
<comment type="similarity">
    <text evidence="1 12">Belongs to the glycosyl hydrolase 4 family.</text>
</comment>